<accession>A0A8X6JX50</accession>
<dbReference type="AlphaFoldDB" id="A0A8X6JX50"/>
<keyword evidence="2" id="KW-1185">Reference proteome</keyword>
<organism evidence="1 2">
    <name type="scientific">Nephila pilipes</name>
    <name type="common">Giant wood spider</name>
    <name type="synonym">Nephila maculata</name>
    <dbReference type="NCBI Taxonomy" id="299642"/>
    <lineage>
        <taxon>Eukaryota</taxon>
        <taxon>Metazoa</taxon>
        <taxon>Ecdysozoa</taxon>
        <taxon>Arthropoda</taxon>
        <taxon>Chelicerata</taxon>
        <taxon>Arachnida</taxon>
        <taxon>Araneae</taxon>
        <taxon>Araneomorphae</taxon>
        <taxon>Entelegynae</taxon>
        <taxon>Araneoidea</taxon>
        <taxon>Nephilidae</taxon>
        <taxon>Nephila</taxon>
    </lineage>
</organism>
<evidence type="ECO:0000313" key="1">
    <source>
        <dbReference type="EMBL" id="GFS65076.1"/>
    </source>
</evidence>
<dbReference type="EMBL" id="BMAW01094369">
    <property type="protein sequence ID" value="GFS65076.1"/>
    <property type="molecule type" value="Genomic_DNA"/>
</dbReference>
<evidence type="ECO:0000313" key="2">
    <source>
        <dbReference type="Proteomes" id="UP000887013"/>
    </source>
</evidence>
<dbReference type="Proteomes" id="UP000887013">
    <property type="component" value="Unassembled WGS sequence"/>
</dbReference>
<comment type="caution">
    <text evidence="1">The sequence shown here is derived from an EMBL/GenBank/DDBJ whole genome shotgun (WGS) entry which is preliminary data.</text>
</comment>
<protein>
    <submittedName>
        <fullName evidence="1">Transposon Ty3-I Gag-Pol polyprotein</fullName>
    </submittedName>
</protein>
<gene>
    <name evidence="1" type="primary">TY3B-I_488</name>
    <name evidence="1" type="ORF">NPIL_324421</name>
</gene>
<proteinExistence type="predicted"/>
<name>A0A8X6JX50_NEPPI</name>
<reference evidence="1" key="1">
    <citation type="submission" date="2020-08" db="EMBL/GenBank/DDBJ databases">
        <title>Multicomponent nature underlies the extraordinary mechanical properties of spider dragline silk.</title>
        <authorList>
            <person name="Kono N."/>
            <person name="Nakamura H."/>
            <person name="Mori M."/>
            <person name="Yoshida Y."/>
            <person name="Ohtoshi R."/>
            <person name="Malay A.D."/>
            <person name="Moran D.A.P."/>
            <person name="Tomita M."/>
            <person name="Numata K."/>
            <person name="Arakawa K."/>
        </authorList>
    </citation>
    <scope>NUCLEOTIDE SEQUENCE</scope>
</reference>
<sequence>MGACGAKPVNGKWGTACTNSGASPSIPGETLYFLLQREGANFQKTRLSMSLADGDKSEVDVYITSGVIRLEGRVIRSPPIALPYVKGNRILLEMDFLQNAGIVLNLKHSHWFYSDCLNS</sequence>